<accession>A0ABQ4WYM6</accession>
<proteinExistence type="predicted"/>
<evidence type="ECO:0000313" key="2">
    <source>
        <dbReference type="EMBL" id="GJS58014.1"/>
    </source>
</evidence>
<organism evidence="2 3">
    <name type="scientific">Tanacetum coccineum</name>
    <dbReference type="NCBI Taxonomy" id="301880"/>
    <lineage>
        <taxon>Eukaryota</taxon>
        <taxon>Viridiplantae</taxon>
        <taxon>Streptophyta</taxon>
        <taxon>Embryophyta</taxon>
        <taxon>Tracheophyta</taxon>
        <taxon>Spermatophyta</taxon>
        <taxon>Magnoliopsida</taxon>
        <taxon>eudicotyledons</taxon>
        <taxon>Gunneridae</taxon>
        <taxon>Pentapetalae</taxon>
        <taxon>asterids</taxon>
        <taxon>campanulids</taxon>
        <taxon>Asterales</taxon>
        <taxon>Asteraceae</taxon>
        <taxon>Asteroideae</taxon>
        <taxon>Anthemideae</taxon>
        <taxon>Anthemidinae</taxon>
        <taxon>Tanacetum</taxon>
    </lineage>
</organism>
<dbReference type="EMBL" id="BQNB010009050">
    <property type="protein sequence ID" value="GJS58014.1"/>
    <property type="molecule type" value="Genomic_DNA"/>
</dbReference>
<evidence type="ECO:0000313" key="3">
    <source>
        <dbReference type="Proteomes" id="UP001151760"/>
    </source>
</evidence>
<dbReference type="Proteomes" id="UP001151760">
    <property type="component" value="Unassembled WGS sequence"/>
</dbReference>
<name>A0ABQ4WYM6_9ASTR</name>
<keyword evidence="3" id="KW-1185">Reference proteome</keyword>
<evidence type="ECO:0008006" key="4">
    <source>
        <dbReference type="Google" id="ProtNLM"/>
    </source>
</evidence>
<feature type="region of interest" description="Disordered" evidence="1">
    <location>
        <begin position="140"/>
        <end position="168"/>
    </location>
</feature>
<evidence type="ECO:0000256" key="1">
    <source>
        <dbReference type="SAM" id="MobiDB-lite"/>
    </source>
</evidence>
<sequence length="168" mass="19086">MSDNTTKAQCKHCFHFFYQNSNSTLKNHITHPHCEALKTVLEVGQSSMSRDGSVFVYNLDVLREQFAGLVIQQGLPFNHFDNPQMTRGIQNHMQPKYNHDHLDATERIQHTSNLENCLDFEAEILEEDVLEHEAIALSDEEVALEESASEARSSGGEEVYDMTLSESD</sequence>
<reference evidence="2" key="1">
    <citation type="journal article" date="2022" name="Int. J. Mol. Sci.">
        <title>Draft Genome of Tanacetum Coccineum: Genomic Comparison of Closely Related Tanacetum-Family Plants.</title>
        <authorList>
            <person name="Yamashiro T."/>
            <person name="Shiraishi A."/>
            <person name="Nakayama K."/>
            <person name="Satake H."/>
        </authorList>
    </citation>
    <scope>NUCLEOTIDE SEQUENCE</scope>
</reference>
<protein>
    <recommendedName>
        <fullName evidence="4">BED-type domain-containing protein</fullName>
    </recommendedName>
</protein>
<gene>
    <name evidence="2" type="ORF">Tco_0652798</name>
</gene>
<reference evidence="2" key="2">
    <citation type="submission" date="2022-01" db="EMBL/GenBank/DDBJ databases">
        <authorList>
            <person name="Yamashiro T."/>
            <person name="Shiraishi A."/>
            <person name="Satake H."/>
            <person name="Nakayama K."/>
        </authorList>
    </citation>
    <scope>NUCLEOTIDE SEQUENCE</scope>
</reference>
<comment type="caution">
    <text evidence="2">The sequence shown here is derived from an EMBL/GenBank/DDBJ whole genome shotgun (WGS) entry which is preliminary data.</text>
</comment>